<evidence type="ECO:0000313" key="6">
    <source>
        <dbReference type="Proteomes" id="UP000621454"/>
    </source>
</evidence>
<dbReference type="InterPro" id="IPR020946">
    <property type="entry name" value="Flavin_mOase-like"/>
</dbReference>
<reference evidence="5" key="2">
    <citation type="submission" date="2020-09" db="EMBL/GenBank/DDBJ databases">
        <authorList>
            <person name="Sun Q."/>
            <person name="Zhou Y."/>
        </authorList>
    </citation>
    <scope>NUCLEOTIDE SEQUENCE</scope>
    <source>
        <strain evidence="5">CGMCC 1.12827</strain>
    </source>
</reference>
<dbReference type="InterPro" id="IPR036188">
    <property type="entry name" value="FAD/NAD-bd_sf"/>
</dbReference>
<evidence type="ECO:0000256" key="3">
    <source>
        <dbReference type="ARBA" id="ARBA00022827"/>
    </source>
</evidence>
<keyword evidence="3" id="KW-0274">FAD</keyword>
<dbReference type="Proteomes" id="UP000621454">
    <property type="component" value="Unassembled WGS sequence"/>
</dbReference>
<evidence type="ECO:0000256" key="4">
    <source>
        <dbReference type="ARBA" id="ARBA00023002"/>
    </source>
</evidence>
<dbReference type="GO" id="GO:0004499">
    <property type="term" value="F:N,N-dimethylaniline monooxygenase activity"/>
    <property type="evidence" value="ECO:0007669"/>
    <property type="project" value="InterPro"/>
</dbReference>
<accession>A0A916WS24</accession>
<dbReference type="GO" id="GO:0050660">
    <property type="term" value="F:flavin adenine dinucleotide binding"/>
    <property type="evidence" value="ECO:0007669"/>
    <property type="project" value="InterPro"/>
</dbReference>
<comment type="caution">
    <text evidence="5">The sequence shown here is derived from an EMBL/GenBank/DDBJ whole genome shotgun (WGS) entry which is preliminary data.</text>
</comment>
<dbReference type="InterPro" id="IPR036291">
    <property type="entry name" value="NAD(P)-bd_dom_sf"/>
</dbReference>
<dbReference type="InterPro" id="IPR050982">
    <property type="entry name" value="Auxin_biosynth/cation_transpt"/>
</dbReference>
<sequence>MPVGLLRPHPHRRPTEGPFIIERTDILVIGAGQAGLSAAYFLSRFGFHDRFVIVDHYPGPGGAWQFRWPTLTLATTNHVHDLPGYGLAESLAAADIGQTAGIEQGASIEQGARGGHELTGQQSVSGDQGMVPAATAVPLYYADFEQRFDLQVRRPVDVRRVVRGPYPDAGGDIAWAGDRGDQGAGDDLVDDRYLVAETADGSVIAARALINATGTWDQPFIPYVEGIGTFGGTQLHTHDYRGPRDFDGKRVLVIGAGISAVQLLIEISRQAHGVTVFWTSRRKPHFTDNDFTAEYGRAAVAKVDERVRAGLPPASVVSVTGLARTPTIAAAQADGLFHWHPMFHEITPTGVRWDDGDTLDVDVLFWCTGFRASLDHLAPLHLREPGGGIVMTGQLATTVAKDPRVQLVGYGPSASTIGANRAGRAAARAAIQTVEAT</sequence>
<dbReference type="SUPFAM" id="SSF51905">
    <property type="entry name" value="FAD/NAD(P)-binding domain"/>
    <property type="match status" value="1"/>
</dbReference>
<gene>
    <name evidence="5" type="ORF">GCM10011489_16730</name>
</gene>
<dbReference type="Gene3D" id="3.50.50.60">
    <property type="entry name" value="FAD/NAD(P)-binding domain"/>
    <property type="match status" value="2"/>
</dbReference>
<dbReference type="PRINTS" id="PR00368">
    <property type="entry name" value="FADPNR"/>
</dbReference>
<keyword evidence="2" id="KW-0285">Flavoprotein</keyword>
<proteinExistence type="inferred from homology"/>
<evidence type="ECO:0000313" key="5">
    <source>
        <dbReference type="EMBL" id="GGB29281.1"/>
    </source>
</evidence>
<keyword evidence="6" id="KW-1185">Reference proteome</keyword>
<dbReference type="EMBL" id="BMGC01000009">
    <property type="protein sequence ID" value="GGB29281.1"/>
    <property type="molecule type" value="Genomic_DNA"/>
</dbReference>
<evidence type="ECO:0000256" key="1">
    <source>
        <dbReference type="ARBA" id="ARBA00010139"/>
    </source>
</evidence>
<dbReference type="SUPFAM" id="SSF51735">
    <property type="entry name" value="NAD(P)-binding Rossmann-fold domains"/>
    <property type="match status" value="1"/>
</dbReference>
<dbReference type="Pfam" id="PF13450">
    <property type="entry name" value="NAD_binding_8"/>
    <property type="match status" value="1"/>
</dbReference>
<dbReference type="AlphaFoldDB" id="A0A916WS24"/>
<reference evidence="5" key="1">
    <citation type="journal article" date="2014" name="Int. J. Syst. Evol. Microbiol.">
        <title>Complete genome sequence of Corynebacterium casei LMG S-19264T (=DSM 44701T), isolated from a smear-ripened cheese.</title>
        <authorList>
            <consortium name="US DOE Joint Genome Institute (JGI-PGF)"/>
            <person name="Walter F."/>
            <person name="Albersmeier A."/>
            <person name="Kalinowski J."/>
            <person name="Ruckert C."/>
        </authorList>
    </citation>
    <scope>NUCLEOTIDE SEQUENCE</scope>
    <source>
        <strain evidence="5">CGMCC 1.12827</strain>
    </source>
</reference>
<dbReference type="PANTHER" id="PTHR43539">
    <property type="entry name" value="FLAVIN-BINDING MONOOXYGENASE-LIKE PROTEIN (AFU_ORTHOLOGUE AFUA_4G09220)"/>
    <property type="match status" value="1"/>
</dbReference>
<name>A0A916WS24_9ACTN</name>
<keyword evidence="4" id="KW-0560">Oxidoreductase</keyword>
<dbReference type="GO" id="GO:0050661">
    <property type="term" value="F:NADP binding"/>
    <property type="evidence" value="ECO:0007669"/>
    <property type="project" value="InterPro"/>
</dbReference>
<organism evidence="5 6">
    <name type="scientific">Gordonia jinhuaensis</name>
    <dbReference type="NCBI Taxonomy" id="1517702"/>
    <lineage>
        <taxon>Bacteria</taxon>
        <taxon>Bacillati</taxon>
        <taxon>Actinomycetota</taxon>
        <taxon>Actinomycetes</taxon>
        <taxon>Mycobacteriales</taxon>
        <taxon>Gordoniaceae</taxon>
        <taxon>Gordonia</taxon>
    </lineage>
</organism>
<dbReference type="Pfam" id="PF00743">
    <property type="entry name" value="FMO-like"/>
    <property type="match status" value="1"/>
</dbReference>
<dbReference type="RefSeq" id="WP_188586147.1">
    <property type="nucleotide sequence ID" value="NZ_BMGC01000009.1"/>
</dbReference>
<protein>
    <submittedName>
        <fullName evidence="5">Oxidoreductase</fullName>
    </submittedName>
</protein>
<comment type="similarity">
    <text evidence="1">Belongs to the FAD-binding monooxygenase family.</text>
</comment>
<dbReference type="PANTHER" id="PTHR43539:SF78">
    <property type="entry name" value="FLAVIN-CONTAINING MONOOXYGENASE"/>
    <property type="match status" value="1"/>
</dbReference>
<evidence type="ECO:0000256" key="2">
    <source>
        <dbReference type="ARBA" id="ARBA00022630"/>
    </source>
</evidence>